<protein>
    <submittedName>
        <fullName evidence="3">Peptidase inhibitor family I36 protein</fullName>
    </submittedName>
</protein>
<name>A0A8T8I5F9_9PSEU</name>
<sequence>MVSTALRLALVAPVLALAAVLLPVVTAQAAQPPGAADPGPPTPAITPSDAPNVCAWTKPKGLGTGWQRSQSGCHNTPWAAFSVSNQSNKYVTFYEGKNCNPATNYFGLNARTYSDYAGGLKTGVKSFYIP</sequence>
<evidence type="ECO:0000313" key="3">
    <source>
        <dbReference type="EMBL" id="QTR05871.1"/>
    </source>
</evidence>
<proteinExistence type="predicted"/>
<keyword evidence="2" id="KW-0732">Signal</keyword>
<dbReference type="AlphaFoldDB" id="A0A8T8I5F9"/>
<reference evidence="3" key="1">
    <citation type="submission" date="2021-04" db="EMBL/GenBank/DDBJ databases">
        <title>Saccharothrix algeriensis WGS.</title>
        <authorList>
            <person name="Stuskova K."/>
            <person name="Hakalova E."/>
            <person name="Tebbal A.B."/>
            <person name="Eichmeier A."/>
        </authorList>
    </citation>
    <scope>NUCLEOTIDE SEQUENCE</scope>
    <source>
        <strain evidence="3">NRRL B-24137</strain>
    </source>
</reference>
<dbReference type="Proteomes" id="UP000671828">
    <property type="component" value="Chromosome"/>
</dbReference>
<dbReference type="EMBL" id="CP072788">
    <property type="protein sequence ID" value="QTR05871.1"/>
    <property type="molecule type" value="Genomic_DNA"/>
</dbReference>
<feature type="region of interest" description="Disordered" evidence="1">
    <location>
        <begin position="30"/>
        <end position="50"/>
    </location>
</feature>
<gene>
    <name evidence="3" type="ORF">J7S33_16080</name>
</gene>
<feature type="signal peptide" evidence="2">
    <location>
        <begin position="1"/>
        <end position="29"/>
    </location>
</feature>
<evidence type="ECO:0000313" key="4">
    <source>
        <dbReference type="Proteomes" id="UP000671828"/>
    </source>
</evidence>
<feature type="chain" id="PRO_5035777934" evidence="2">
    <location>
        <begin position="30"/>
        <end position="130"/>
    </location>
</feature>
<dbReference type="Pfam" id="PF03995">
    <property type="entry name" value="Inhibitor_I36"/>
    <property type="match status" value="1"/>
</dbReference>
<evidence type="ECO:0000256" key="1">
    <source>
        <dbReference type="SAM" id="MobiDB-lite"/>
    </source>
</evidence>
<evidence type="ECO:0000256" key="2">
    <source>
        <dbReference type="SAM" id="SignalP"/>
    </source>
</evidence>
<organism evidence="3 4">
    <name type="scientific">Saccharothrix algeriensis</name>
    <dbReference type="NCBI Taxonomy" id="173560"/>
    <lineage>
        <taxon>Bacteria</taxon>
        <taxon>Bacillati</taxon>
        <taxon>Actinomycetota</taxon>
        <taxon>Actinomycetes</taxon>
        <taxon>Pseudonocardiales</taxon>
        <taxon>Pseudonocardiaceae</taxon>
        <taxon>Saccharothrix</taxon>
    </lineage>
</organism>
<accession>A0A8T8I5F9</accession>